<feature type="chain" id="PRO_5036241181" evidence="1">
    <location>
        <begin position="22"/>
        <end position="153"/>
    </location>
</feature>
<dbReference type="EMBL" id="VIQT01000018">
    <property type="protein sequence ID" value="NDO40097.1"/>
    <property type="molecule type" value="Genomic_DNA"/>
</dbReference>
<protein>
    <submittedName>
        <fullName evidence="2">Uncharacterized protein</fullName>
    </submittedName>
</protein>
<evidence type="ECO:0000313" key="5">
    <source>
        <dbReference type="Proteomes" id="UP000462501"/>
    </source>
</evidence>
<evidence type="ECO:0000313" key="3">
    <source>
        <dbReference type="EMBL" id="NDO40097.1"/>
    </source>
</evidence>
<name>A0A845RGE5_9FIRM</name>
<dbReference type="AlphaFoldDB" id="A0A845RGE5"/>
<accession>A0A845RGE5</accession>
<dbReference type="OrthoDB" id="9918347at2"/>
<dbReference type="Proteomes" id="UP000446348">
    <property type="component" value="Unassembled WGS sequence"/>
</dbReference>
<evidence type="ECO:0000256" key="1">
    <source>
        <dbReference type="SAM" id="SignalP"/>
    </source>
</evidence>
<gene>
    <name evidence="2" type="ORF">D3Z39_03960</name>
    <name evidence="3" type="ORF">FMM72_12800</name>
</gene>
<proteinExistence type="predicted"/>
<dbReference type="RefSeq" id="WP_160208925.1">
    <property type="nucleotide sequence ID" value="NZ_JAETUF010000013.1"/>
</dbReference>
<feature type="signal peptide" evidence="1">
    <location>
        <begin position="1"/>
        <end position="21"/>
    </location>
</feature>
<reference evidence="3 5" key="2">
    <citation type="submission" date="2019-06" db="EMBL/GenBank/DDBJ databases">
        <title>Draft genome sequences of 15 bacterial species constituting the stable defined intestinal microbiota of the GM15 gnotobiotic mouse model.</title>
        <authorList>
            <person name="Elie C."/>
            <person name="Mathieu A."/>
            <person name="Saliou A."/>
            <person name="Darnaud M."/>
            <person name="Leulier F."/>
            <person name="Tamellini A."/>
        </authorList>
    </citation>
    <scope>NUCLEOTIDE SEQUENCE [LARGE SCALE GENOMIC DNA]</scope>
    <source>
        <strain evidence="3 5">JM4-15</strain>
    </source>
</reference>
<keyword evidence="1" id="KW-0732">Signal</keyword>
<sequence>MNCKIIFAASLAALLLLVGCASDVSDVDMSATSSYIELALLSGSSDNSPDTGETAEQLASRLLASGELGQAVFHWRGGGTRYEANLGENGELTLYEYADAAEAAQAASRFVSDMHGSELSTFYCNGNLIASYDGTDESVCALLEDTLGPALAR</sequence>
<comment type="caution">
    <text evidence="2">The sequence shown here is derived from an EMBL/GenBank/DDBJ whole genome shotgun (WGS) entry which is preliminary data.</text>
</comment>
<dbReference type="PROSITE" id="PS51257">
    <property type="entry name" value="PROKAR_LIPOPROTEIN"/>
    <property type="match status" value="1"/>
</dbReference>
<dbReference type="EMBL" id="QXWZ01000004">
    <property type="protein sequence ID" value="NBI78038.1"/>
    <property type="molecule type" value="Genomic_DNA"/>
</dbReference>
<dbReference type="Proteomes" id="UP000462501">
    <property type="component" value="Unassembled WGS sequence"/>
</dbReference>
<organism evidence="2 4">
    <name type="scientific">Anaerotruncus colihominis</name>
    <dbReference type="NCBI Taxonomy" id="169435"/>
    <lineage>
        <taxon>Bacteria</taxon>
        <taxon>Bacillati</taxon>
        <taxon>Bacillota</taxon>
        <taxon>Clostridia</taxon>
        <taxon>Eubacteriales</taxon>
        <taxon>Oscillospiraceae</taxon>
        <taxon>Anaerotruncus</taxon>
    </lineage>
</organism>
<evidence type="ECO:0000313" key="4">
    <source>
        <dbReference type="Proteomes" id="UP000446348"/>
    </source>
</evidence>
<reference evidence="2 4" key="1">
    <citation type="submission" date="2018-08" db="EMBL/GenBank/DDBJ databases">
        <title>Murine metabolic-syndrome-specific gut microbial biobank.</title>
        <authorList>
            <person name="Liu C."/>
        </authorList>
    </citation>
    <scope>NUCLEOTIDE SEQUENCE [LARGE SCALE GENOMIC DNA]</scope>
    <source>
        <strain evidence="2 4">X69</strain>
    </source>
</reference>
<evidence type="ECO:0000313" key="2">
    <source>
        <dbReference type="EMBL" id="NBI78038.1"/>
    </source>
</evidence>